<reference evidence="6 7" key="1">
    <citation type="journal article" date="2018" name="BMC Genomics">
        <title>The genome of Naegleria lovaniensis, the basis for a comparative approach to unravel pathogenicity factors of the human pathogenic amoeba N. fowleri.</title>
        <authorList>
            <person name="Liechti N."/>
            <person name="Schurch N."/>
            <person name="Bruggmann R."/>
            <person name="Wittwer M."/>
        </authorList>
    </citation>
    <scope>NUCLEOTIDE SEQUENCE [LARGE SCALE GENOMIC DNA]</scope>
    <source>
        <strain evidence="6 7">ATCC 30569</strain>
    </source>
</reference>
<dbReference type="SUPFAM" id="SSF50199">
    <property type="entry name" value="Staphylococcal nuclease"/>
    <property type="match status" value="1"/>
</dbReference>
<dbReference type="Proteomes" id="UP000816034">
    <property type="component" value="Unassembled WGS sequence"/>
</dbReference>
<evidence type="ECO:0000313" key="6">
    <source>
        <dbReference type="EMBL" id="KAG2381288.1"/>
    </source>
</evidence>
<dbReference type="PANTHER" id="PTHR12302">
    <property type="entry name" value="EBNA2 BINDING PROTEIN P100"/>
    <property type="match status" value="1"/>
</dbReference>
<accession>A0AA88KJ01</accession>
<organism evidence="6 7">
    <name type="scientific">Naegleria lovaniensis</name>
    <name type="common">Amoeba</name>
    <dbReference type="NCBI Taxonomy" id="51637"/>
    <lineage>
        <taxon>Eukaryota</taxon>
        <taxon>Discoba</taxon>
        <taxon>Heterolobosea</taxon>
        <taxon>Tetramitia</taxon>
        <taxon>Eutetramitia</taxon>
        <taxon>Vahlkampfiidae</taxon>
        <taxon>Naegleria</taxon>
    </lineage>
</organism>
<dbReference type="Pfam" id="PF00565">
    <property type="entry name" value="SNase"/>
    <property type="match status" value="1"/>
</dbReference>
<protein>
    <recommendedName>
        <fullName evidence="5">TNase-like domain-containing protein</fullName>
    </recommendedName>
</protein>
<evidence type="ECO:0000256" key="4">
    <source>
        <dbReference type="SAM" id="MobiDB-lite"/>
    </source>
</evidence>
<evidence type="ECO:0000256" key="1">
    <source>
        <dbReference type="ARBA" id="ARBA00022722"/>
    </source>
</evidence>
<sequence length="289" mass="34045">MSSTKEVLLQWKAYLSHQLNAAWTQVKTHPAYDYMDRRIYREHVLPFYSEHIESHLSPTWIHNATIAASTLLIYGIGRRIYKTGFMRIKSNAQLTEKDFSSHRKLIGRVPHVGDSDNFRIIHFPPLLSPIYSLLPMKKKKSLSEETIHVRLAGIDAPECAHFGMPGQPYGEHVKEWLTKFLLNSKVQVYLLKKDQYGRAVGSVYVRKWWYYLWMRRLNVSEYMLKKGYAVCYEGEGEVYIEGSIDKNKKYKMYYKALEERAKRSKKGMWAKASTSESPKDYKRRMKKEQ</sequence>
<dbReference type="GeneID" id="68098731"/>
<dbReference type="SMART" id="SM00318">
    <property type="entry name" value="SNc"/>
    <property type="match status" value="1"/>
</dbReference>
<dbReference type="AlphaFoldDB" id="A0AA88KJ01"/>
<evidence type="ECO:0000259" key="5">
    <source>
        <dbReference type="PROSITE" id="PS50830"/>
    </source>
</evidence>
<dbReference type="PROSITE" id="PS50830">
    <property type="entry name" value="TNASE_3"/>
    <property type="match status" value="1"/>
</dbReference>
<feature type="region of interest" description="Disordered" evidence="4">
    <location>
        <begin position="261"/>
        <end position="289"/>
    </location>
</feature>
<gene>
    <name evidence="6" type="ORF">C9374_006277</name>
</gene>
<keyword evidence="7" id="KW-1185">Reference proteome</keyword>
<keyword evidence="3" id="KW-0378">Hydrolase</keyword>
<feature type="domain" description="TNase-like" evidence="5">
    <location>
        <begin position="103"/>
        <end position="271"/>
    </location>
</feature>
<dbReference type="EMBL" id="PYSW02000027">
    <property type="protein sequence ID" value="KAG2381288.1"/>
    <property type="molecule type" value="Genomic_DNA"/>
</dbReference>
<proteinExistence type="predicted"/>
<evidence type="ECO:0000256" key="2">
    <source>
        <dbReference type="ARBA" id="ARBA00022759"/>
    </source>
</evidence>
<dbReference type="InterPro" id="IPR016071">
    <property type="entry name" value="Staphylococal_nuclease_OB-fold"/>
</dbReference>
<dbReference type="GO" id="GO:0005739">
    <property type="term" value="C:mitochondrion"/>
    <property type="evidence" value="ECO:0007669"/>
    <property type="project" value="TreeGrafter"/>
</dbReference>
<name>A0AA88KJ01_NAELO</name>
<dbReference type="InterPro" id="IPR035437">
    <property type="entry name" value="SNase_OB-fold_sf"/>
</dbReference>
<evidence type="ECO:0000256" key="3">
    <source>
        <dbReference type="ARBA" id="ARBA00022801"/>
    </source>
</evidence>
<keyword evidence="2" id="KW-0255">Endonuclease</keyword>
<dbReference type="RefSeq" id="XP_044546968.1">
    <property type="nucleotide sequence ID" value="XM_044696119.1"/>
</dbReference>
<dbReference type="Gene3D" id="2.40.50.90">
    <property type="match status" value="1"/>
</dbReference>
<dbReference type="GO" id="GO:0016787">
    <property type="term" value="F:hydrolase activity"/>
    <property type="evidence" value="ECO:0007669"/>
    <property type="project" value="UniProtKB-KW"/>
</dbReference>
<dbReference type="GO" id="GO:0004519">
    <property type="term" value="F:endonuclease activity"/>
    <property type="evidence" value="ECO:0007669"/>
    <property type="project" value="UniProtKB-KW"/>
</dbReference>
<keyword evidence="1" id="KW-0540">Nuclease</keyword>
<comment type="caution">
    <text evidence="6">The sequence shown here is derived from an EMBL/GenBank/DDBJ whole genome shotgun (WGS) entry which is preliminary data.</text>
</comment>
<dbReference type="PANTHER" id="PTHR12302:SF3">
    <property type="entry name" value="SERINE_THREONINE-PROTEIN KINASE 31"/>
    <property type="match status" value="1"/>
</dbReference>
<evidence type="ECO:0000313" key="7">
    <source>
        <dbReference type="Proteomes" id="UP000816034"/>
    </source>
</evidence>